<evidence type="ECO:0000259" key="3">
    <source>
        <dbReference type="Pfam" id="PF19295"/>
    </source>
</evidence>
<dbReference type="AlphaFoldDB" id="A0A2T7G1G8"/>
<evidence type="ECO:0000259" key="2">
    <source>
        <dbReference type="Pfam" id="PF01458"/>
    </source>
</evidence>
<dbReference type="SUPFAM" id="SSF101960">
    <property type="entry name" value="Stabilizer of iron transporter SufD"/>
    <property type="match status" value="1"/>
</dbReference>
<comment type="similarity">
    <text evidence="1">Belongs to the iron-sulfur cluster assembly SufBD family.</text>
</comment>
<reference evidence="4 5" key="1">
    <citation type="submission" date="2018-04" db="EMBL/GenBank/DDBJ databases">
        <title>Pelagivirga bohaiensis gen. nov., sp. nov., a bacterium isolated from the Bohai Sea.</title>
        <authorList>
            <person name="Ji X."/>
        </authorList>
    </citation>
    <scope>NUCLEOTIDE SEQUENCE [LARGE SCALE GENOMIC DNA]</scope>
    <source>
        <strain evidence="4 5">BH-SD16</strain>
    </source>
</reference>
<organism evidence="4 5">
    <name type="scientific">Thalassorhabdomicrobium marinisediminis</name>
    <dbReference type="NCBI Taxonomy" id="2170577"/>
    <lineage>
        <taxon>Bacteria</taxon>
        <taxon>Pseudomonadati</taxon>
        <taxon>Pseudomonadota</taxon>
        <taxon>Alphaproteobacteria</taxon>
        <taxon>Rhodobacterales</taxon>
        <taxon>Paracoccaceae</taxon>
        <taxon>Thalassorhabdomicrobium</taxon>
    </lineage>
</organism>
<dbReference type="InterPro" id="IPR011542">
    <property type="entry name" value="SUF_FeS_clus_asmbl_SufD"/>
</dbReference>
<name>A0A2T7G1G8_9RHOB</name>
<feature type="domain" description="SUF system FeS cluster assembly SufBD N-terminal" evidence="3">
    <location>
        <begin position="32"/>
        <end position="165"/>
    </location>
</feature>
<evidence type="ECO:0000313" key="4">
    <source>
        <dbReference type="EMBL" id="PVA08265.1"/>
    </source>
</evidence>
<dbReference type="Pfam" id="PF01458">
    <property type="entry name" value="SUFBD_core"/>
    <property type="match status" value="1"/>
</dbReference>
<dbReference type="InterPro" id="IPR055346">
    <property type="entry name" value="Fe-S_cluster_assembly_SufBD"/>
</dbReference>
<protein>
    <submittedName>
        <fullName evidence="4">Fe-S cluster assembly protein SufD</fullName>
    </submittedName>
</protein>
<accession>A0A2T7G1G8</accession>
<dbReference type="InterPro" id="IPR000825">
    <property type="entry name" value="SUF_FeS_clus_asmbl_SufBD_core"/>
</dbReference>
<dbReference type="GO" id="GO:0016226">
    <property type="term" value="P:iron-sulfur cluster assembly"/>
    <property type="evidence" value="ECO:0007669"/>
    <property type="project" value="InterPro"/>
</dbReference>
<dbReference type="EMBL" id="QCYG01000001">
    <property type="protein sequence ID" value="PVA08265.1"/>
    <property type="molecule type" value="Genomic_DNA"/>
</dbReference>
<dbReference type="InterPro" id="IPR045595">
    <property type="entry name" value="SufBD_N"/>
</dbReference>
<dbReference type="OrthoDB" id="9768262at2"/>
<dbReference type="PANTHER" id="PTHR43575">
    <property type="entry name" value="PROTEIN ABCI7, CHLOROPLASTIC"/>
    <property type="match status" value="1"/>
</dbReference>
<dbReference type="Proteomes" id="UP000244817">
    <property type="component" value="Unassembled WGS sequence"/>
</dbReference>
<proteinExistence type="inferred from homology"/>
<gene>
    <name evidence="4" type="primary">sufD</name>
    <name evidence="4" type="ORF">DC363_01875</name>
</gene>
<dbReference type="Pfam" id="PF19295">
    <property type="entry name" value="SufBD_N"/>
    <property type="match status" value="1"/>
</dbReference>
<comment type="caution">
    <text evidence="4">The sequence shown here is derived from an EMBL/GenBank/DDBJ whole genome shotgun (WGS) entry which is preliminary data.</text>
</comment>
<evidence type="ECO:0000313" key="5">
    <source>
        <dbReference type="Proteomes" id="UP000244817"/>
    </source>
</evidence>
<keyword evidence="5" id="KW-1185">Reference proteome</keyword>
<dbReference type="NCBIfam" id="TIGR01981">
    <property type="entry name" value="sufD"/>
    <property type="match status" value="1"/>
</dbReference>
<dbReference type="InterPro" id="IPR037284">
    <property type="entry name" value="SUF_FeS_clus_asmbl_SufBD_sf"/>
</dbReference>
<sequence length="433" mass="47551">MAMPKQIVQVKQDTTEARLAGMTRPDGAGWSNEARDAAIARVRDMGLPHGRDEYWRFTKPADLVASDAPKAAVFETDEAPLWDDRDRLKVVFVDGVFDAEASDDLSLEGLSIERLSQVTGADIHWAKELYGTLEARGQDPVDRPLAALNTAYATDGVVIHVTGRVSKPVNLIYHHKSEASDAFLHHLVKLEEGAEMTLLETGPGAARLNTVLEVEVPDTARFHHVRVQGRDHERRAATAIFTRLGKESTFKSFTLTMNGRLTRNECVIELTGDDAVAHVAGACVGDGTAFHHDDTVFITHDAVNCESRQVFKKVLRNGATGVFQGKILVKADAQKTDGYQISQSLLLDEDSQFLAKPELEIYADDVICSHGSTTGAIDEEALYYLRSRGVPTDEATDLLVLAFLGEALDEIEDEALAEGIHERLVGWLSRHKS</sequence>
<dbReference type="RefSeq" id="WP_108639419.1">
    <property type="nucleotide sequence ID" value="NZ_QCYG01000001.1"/>
</dbReference>
<evidence type="ECO:0000256" key="1">
    <source>
        <dbReference type="ARBA" id="ARBA00043967"/>
    </source>
</evidence>
<dbReference type="PANTHER" id="PTHR43575:SF1">
    <property type="entry name" value="PROTEIN ABCI7, CHLOROPLASTIC"/>
    <property type="match status" value="1"/>
</dbReference>
<feature type="domain" description="SUF system FeS cluster assembly SufBD core" evidence="2">
    <location>
        <begin position="178"/>
        <end position="403"/>
    </location>
</feature>